<dbReference type="Proteomes" id="UP000317093">
    <property type="component" value="Chromosome"/>
</dbReference>
<proteinExistence type="predicted"/>
<dbReference type="InterPro" id="IPR027417">
    <property type="entry name" value="P-loop_NTPase"/>
</dbReference>
<dbReference type="EC" id="2.7.7.7" evidence="1"/>
<keyword evidence="1" id="KW-0808">Transferase</keyword>
<dbReference type="InterPro" id="IPR050238">
    <property type="entry name" value="DNA_Rep/Repair_Clamp_Loader"/>
</dbReference>
<name>A0A518BA34_9BACT</name>
<dbReference type="GO" id="GO:0006261">
    <property type="term" value="P:DNA-templated DNA replication"/>
    <property type="evidence" value="ECO:0007669"/>
    <property type="project" value="TreeGrafter"/>
</dbReference>
<dbReference type="SUPFAM" id="SSF52540">
    <property type="entry name" value="P-loop containing nucleoside triphosphate hydrolases"/>
    <property type="match status" value="1"/>
</dbReference>
<keyword evidence="1" id="KW-0548">Nucleotidyltransferase</keyword>
<dbReference type="RefSeq" id="WP_419192861.1">
    <property type="nucleotide sequence ID" value="NZ_CP036279.1"/>
</dbReference>
<organism evidence="1 2">
    <name type="scientific">Kolteria novifilia</name>
    <dbReference type="NCBI Taxonomy" id="2527975"/>
    <lineage>
        <taxon>Bacteria</taxon>
        <taxon>Pseudomonadati</taxon>
        <taxon>Planctomycetota</taxon>
        <taxon>Planctomycetia</taxon>
        <taxon>Kolteriales</taxon>
        <taxon>Kolteriaceae</taxon>
        <taxon>Kolteria</taxon>
    </lineage>
</organism>
<dbReference type="AlphaFoldDB" id="A0A518BA34"/>
<dbReference type="EMBL" id="CP036279">
    <property type="protein sequence ID" value="QDU63846.1"/>
    <property type="molecule type" value="Genomic_DNA"/>
</dbReference>
<keyword evidence="2" id="KW-1185">Reference proteome</keyword>
<sequence>MSWTELVGHEPILERLRHALAIGRLGHAFLFVGESGIGKRRLALELAQGLLCRHRPTRELAPCGTCADCVQVAASTHPDVTQIAKPADKHELPVQLIHGLCGSLGLKAARGGHKIAIVDDADLLTVESSNCFLKTLEEPPPQSVLILLATSLESQLKTIVSRCQVMHFRSLTDAQVVSVLTSLELAPDEDEARRMALWGNGSVGRAIQFSSDEWQLVRRLLHDHLSEKPLPSGTLTREVQQFIDEAGKEAAARRERSRDVIRMAADFYRDCLRYQQAGMVHARDSDRAAVEQAAQLFDAETLLDLMERCLQADFHIGRFLNQSLAVDCWIDDLAQLSAGHYVEPIN</sequence>
<dbReference type="Gene3D" id="3.40.50.300">
    <property type="entry name" value="P-loop containing nucleotide triphosphate hydrolases"/>
    <property type="match status" value="1"/>
</dbReference>
<accession>A0A518BA34</accession>
<reference evidence="1 2" key="1">
    <citation type="submission" date="2019-02" db="EMBL/GenBank/DDBJ databases">
        <title>Deep-cultivation of Planctomycetes and their phenomic and genomic characterization uncovers novel biology.</title>
        <authorList>
            <person name="Wiegand S."/>
            <person name="Jogler M."/>
            <person name="Boedeker C."/>
            <person name="Pinto D."/>
            <person name="Vollmers J."/>
            <person name="Rivas-Marin E."/>
            <person name="Kohn T."/>
            <person name="Peeters S.H."/>
            <person name="Heuer A."/>
            <person name="Rast P."/>
            <person name="Oberbeckmann S."/>
            <person name="Bunk B."/>
            <person name="Jeske O."/>
            <person name="Meyerdierks A."/>
            <person name="Storesund J.E."/>
            <person name="Kallscheuer N."/>
            <person name="Luecker S."/>
            <person name="Lage O.M."/>
            <person name="Pohl T."/>
            <person name="Merkel B.J."/>
            <person name="Hornburger P."/>
            <person name="Mueller R.-W."/>
            <person name="Bruemmer F."/>
            <person name="Labrenz M."/>
            <person name="Spormann A.M."/>
            <person name="Op den Camp H."/>
            <person name="Overmann J."/>
            <person name="Amann R."/>
            <person name="Jetten M.S.M."/>
            <person name="Mascher T."/>
            <person name="Medema M.H."/>
            <person name="Devos D.P."/>
            <person name="Kaster A.-K."/>
            <person name="Ovreas L."/>
            <person name="Rohde M."/>
            <person name="Galperin M.Y."/>
            <person name="Jogler C."/>
        </authorList>
    </citation>
    <scope>NUCLEOTIDE SEQUENCE [LARGE SCALE GENOMIC DNA]</scope>
    <source>
        <strain evidence="1 2">Pan216</strain>
    </source>
</reference>
<dbReference type="Pfam" id="PF13177">
    <property type="entry name" value="DNA_pol3_delta2"/>
    <property type="match status" value="1"/>
</dbReference>
<evidence type="ECO:0000313" key="1">
    <source>
        <dbReference type="EMBL" id="QDU63846.1"/>
    </source>
</evidence>
<gene>
    <name evidence="1" type="primary">dnaX_2</name>
    <name evidence="1" type="ORF">Pan216_47270</name>
</gene>
<protein>
    <submittedName>
        <fullName evidence="1">DNA polymerase III subunit tau</fullName>
        <ecNumber evidence="1">2.7.7.7</ecNumber>
    </submittedName>
</protein>
<dbReference type="PANTHER" id="PTHR11669">
    <property type="entry name" value="REPLICATION FACTOR C / DNA POLYMERASE III GAMMA-TAU SUBUNIT"/>
    <property type="match status" value="1"/>
</dbReference>
<dbReference type="GO" id="GO:0003887">
    <property type="term" value="F:DNA-directed DNA polymerase activity"/>
    <property type="evidence" value="ECO:0007669"/>
    <property type="project" value="UniProtKB-EC"/>
</dbReference>
<dbReference type="PANTHER" id="PTHR11669:SF8">
    <property type="entry name" value="DNA POLYMERASE III SUBUNIT DELTA"/>
    <property type="match status" value="1"/>
</dbReference>
<evidence type="ECO:0000313" key="2">
    <source>
        <dbReference type="Proteomes" id="UP000317093"/>
    </source>
</evidence>
<dbReference type="KEGG" id="knv:Pan216_47270"/>